<evidence type="ECO:0000313" key="6">
    <source>
        <dbReference type="EMBL" id="CAD9149372.1"/>
    </source>
</evidence>
<dbReference type="Gene3D" id="3.30.1360.20">
    <property type="entry name" value="Transcriptional coactivator/pterin dehydratase"/>
    <property type="match status" value="1"/>
</dbReference>
<sequence>MLRCTRRFLKTDRVFNVLHDCNPQIGAPYDTQDRIMKEDEFQDFMKSVRGWTVLPSGAITRSYKFADFMLAYEWMGRVLAFGYASTKYPRLKWEGTTISATVYSGHFKGLSHKEARLAAFMNDQANLIRKAGEGREELLRTATELAAESGFDVASARHFPTVAEQLERMRLQDPDAAEESAAAEEAEETGSVESAEAADAPPAR</sequence>
<dbReference type="GO" id="GO:0008124">
    <property type="term" value="F:4-alpha-hydroxytetrahydrobiopterin dehydratase activity"/>
    <property type="evidence" value="ECO:0007669"/>
    <property type="project" value="UniProtKB-EC"/>
</dbReference>
<name>A0A6U4XGJ6_NEODS</name>
<comment type="similarity">
    <text evidence="2">Belongs to the pterin-4-alpha-carbinolamine dehydratase family.</text>
</comment>
<keyword evidence="4" id="KW-0456">Lyase</keyword>
<feature type="region of interest" description="Disordered" evidence="5">
    <location>
        <begin position="169"/>
        <end position="204"/>
    </location>
</feature>
<evidence type="ECO:0000313" key="7">
    <source>
        <dbReference type="EMBL" id="CAD9149383.1"/>
    </source>
</evidence>
<dbReference type="GO" id="GO:0006729">
    <property type="term" value="P:tetrahydrobiopterin biosynthetic process"/>
    <property type="evidence" value="ECO:0007669"/>
    <property type="project" value="InterPro"/>
</dbReference>
<dbReference type="AlphaFoldDB" id="A0A6U4XGJ6"/>
<accession>A0A6U4XGJ6</accession>
<reference evidence="6" key="1">
    <citation type="submission" date="2021-01" db="EMBL/GenBank/DDBJ databases">
        <authorList>
            <person name="Corre E."/>
            <person name="Pelletier E."/>
            <person name="Niang G."/>
            <person name="Scheremetjew M."/>
            <person name="Finn R."/>
            <person name="Kale V."/>
            <person name="Holt S."/>
            <person name="Cochrane G."/>
            <person name="Meng A."/>
            <person name="Brown T."/>
            <person name="Cohen L."/>
        </authorList>
    </citation>
    <scope>NUCLEOTIDE SEQUENCE</scope>
    <source>
        <strain evidence="6">CCAP 1951/1</strain>
    </source>
</reference>
<gene>
    <name evidence="6" type="ORF">NDES1114_LOCUS31975</name>
    <name evidence="7" type="ORF">NDES1114_LOCUS31983</name>
</gene>
<dbReference type="EMBL" id="HBGF01047804">
    <property type="protein sequence ID" value="CAD9149372.1"/>
    <property type="molecule type" value="Transcribed_RNA"/>
</dbReference>
<dbReference type="PANTHER" id="PTHR12599">
    <property type="entry name" value="PTERIN-4-ALPHA-CARBINOLAMINE DEHYDRATASE"/>
    <property type="match status" value="1"/>
</dbReference>
<evidence type="ECO:0000256" key="5">
    <source>
        <dbReference type="SAM" id="MobiDB-lite"/>
    </source>
</evidence>
<evidence type="ECO:0000256" key="4">
    <source>
        <dbReference type="ARBA" id="ARBA00023239"/>
    </source>
</evidence>
<evidence type="ECO:0000256" key="3">
    <source>
        <dbReference type="ARBA" id="ARBA00013252"/>
    </source>
</evidence>
<comment type="catalytic activity">
    <reaction evidence="1">
        <text>(4aS,6R)-4a-hydroxy-L-erythro-5,6,7,8-tetrahydrobiopterin = (6R)-L-erythro-6,7-dihydrobiopterin + H2O</text>
        <dbReference type="Rhea" id="RHEA:11920"/>
        <dbReference type="ChEBI" id="CHEBI:15377"/>
        <dbReference type="ChEBI" id="CHEBI:15642"/>
        <dbReference type="ChEBI" id="CHEBI:43120"/>
        <dbReference type="EC" id="4.2.1.96"/>
    </reaction>
</comment>
<dbReference type="InterPro" id="IPR001533">
    <property type="entry name" value="Pterin_deHydtase"/>
</dbReference>
<dbReference type="EMBL" id="HBGF01047815">
    <property type="protein sequence ID" value="CAD9149383.1"/>
    <property type="molecule type" value="Transcribed_RNA"/>
</dbReference>
<dbReference type="EC" id="4.2.1.96" evidence="3"/>
<organism evidence="6">
    <name type="scientific">Neobodo designis</name>
    <name type="common">Flagellated protozoan</name>
    <name type="synonym">Bodo designis</name>
    <dbReference type="NCBI Taxonomy" id="312471"/>
    <lineage>
        <taxon>Eukaryota</taxon>
        <taxon>Discoba</taxon>
        <taxon>Euglenozoa</taxon>
        <taxon>Kinetoplastea</taxon>
        <taxon>Metakinetoplastina</taxon>
        <taxon>Neobodonida</taxon>
        <taxon>Neobodo</taxon>
    </lineage>
</organism>
<dbReference type="PANTHER" id="PTHR12599:SF16">
    <property type="entry name" value="4A-HYDROXYTETRAHYDROBIOPTERIN DEHYDRATASE"/>
    <property type="match status" value="1"/>
</dbReference>
<dbReference type="Pfam" id="PF01329">
    <property type="entry name" value="Pterin_4a"/>
    <property type="match status" value="1"/>
</dbReference>
<proteinExistence type="inferred from homology"/>
<evidence type="ECO:0000256" key="2">
    <source>
        <dbReference type="ARBA" id="ARBA00006472"/>
    </source>
</evidence>
<dbReference type="SUPFAM" id="SSF55248">
    <property type="entry name" value="PCD-like"/>
    <property type="match status" value="1"/>
</dbReference>
<protein>
    <recommendedName>
        <fullName evidence="3">4a-hydroxytetrahydrobiopterin dehydratase</fullName>
        <ecNumber evidence="3">4.2.1.96</ecNumber>
    </recommendedName>
</protein>
<feature type="compositionally biased region" description="Acidic residues" evidence="5">
    <location>
        <begin position="175"/>
        <end position="190"/>
    </location>
</feature>
<evidence type="ECO:0000256" key="1">
    <source>
        <dbReference type="ARBA" id="ARBA00001554"/>
    </source>
</evidence>
<dbReference type="InterPro" id="IPR036428">
    <property type="entry name" value="PCD_sf"/>
</dbReference>